<dbReference type="PANTHER" id="PTHR45650">
    <property type="entry name" value="GDSL-LIKE LIPASE/ACYLHYDROLASE-RELATED"/>
    <property type="match status" value="1"/>
</dbReference>
<comment type="caution">
    <text evidence="8">The sequence shown here is derived from an EMBL/GenBank/DDBJ whole genome shotgun (WGS) entry which is preliminary data.</text>
</comment>
<comment type="similarity">
    <text evidence="2">Belongs to the 'GDSL' lipolytic enzyme family.</text>
</comment>
<organism evidence="8 9">
    <name type="scientific">Tanacetum coccineum</name>
    <dbReference type="NCBI Taxonomy" id="301880"/>
    <lineage>
        <taxon>Eukaryota</taxon>
        <taxon>Viridiplantae</taxon>
        <taxon>Streptophyta</taxon>
        <taxon>Embryophyta</taxon>
        <taxon>Tracheophyta</taxon>
        <taxon>Spermatophyta</taxon>
        <taxon>Magnoliopsida</taxon>
        <taxon>eudicotyledons</taxon>
        <taxon>Gunneridae</taxon>
        <taxon>Pentapetalae</taxon>
        <taxon>asterids</taxon>
        <taxon>campanulids</taxon>
        <taxon>Asterales</taxon>
        <taxon>Asteraceae</taxon>
        <taxon>Asteroideae</taxon>
        <taxon>Anthemideae</taxon>
        <taxon>Anthemidinae</taxon>
        <taxon>Tanacetum</taxon>
    </lineage>
</organism>
<evidence type="ECO:0000256" key="2">
    <source>
        <dbReference type="ARBA" id="ARBA00008668"/>
    </source>
</evidence>
<evidence type="ECO:0000256" key="7">
    <source>
        <dbReference type="ARBA" id="ARBA00023098"/>
    </source>
</evidence>
<dbReference type="Proteomes" id="UP001151760">
    <property type="component" value="Unassembled WGS sequence"/>
</dbReference>
<keyword evidence="7" id="KW-0443">Lipid metabolism</keyword>
<accession>A0ABQ5ECH5</accession>
<keyword evidence="6" id="KW-0442">Lipid degradation</keyword>
<proteinExistence type="inferred from homology"/>
<sequence>PYSYYTYFLKADEDIQEYVLIRDGGKESLYGAELDLNVTDTTCCEVSSSNAKGNYVPNQVPCSNRQNYMFWDAYHPTERVSVIDGTVAYEMLYPLYSSETISEVLGGTTRRKQLLSPKSMDGRSMMEVVKGAAFGILQVIQVFKEAHITAFDSKMAAVNDKVLHIFVFESQGLEQLTKEKLMAVNDKYTFKNTVLNGPCLLAATLISKPNSPNFFLC</sequence>
<gene>
    <name evidence="8" type="ORF">Tco_0974755</name>
</gene>
<dbReference type="InterPro" id="IPR036514">
    <property type="entry name" value="SGNH_hydro_sf"/>
</dbReference>
<reference evidence="8" key="2">
    <citation type="submission" date="2022-01" db="EMBL/GenBank/DDBJ databases">
        <authorList>
            <person name="Yamashiro T."/>
            <person name="Shiraishi A."/>
            <person name="Satake H."/>
            <person name="Nakayama K."/>
        </authorList>
    </citation>
    <scope>NUCLEOTIDE SEQUENCE</scope>
</reference>
<evidence type="ECO:0000256" key="4">
    <source>
        <dbReference type="ARBA" id="ARBA00022729"/>
    </source>
</evidence>
<feature type="non-terminal residue" evidence="8">
    <location>
        <position position="1"/>
    </location>
</feature>
<keyword evidence="9" id="KW-1185">Reference proteome</keyword>
<dbReference type="EMBL" id="BQNB010016168">
    <property type="protein sequence ID" value="GJT48598.1"/>
    <property type="molecule type" value="Genomic_DNA"/>
</dbReference>
<evidence type="ECO:0000313" key="8">
    <source>
        <dbReference type="EMBL" id="GJT48598.1"/>
    </source>
</evidence>
<evidence type="ECO:0000256" key="5">
    <source>
        <dbReference type="ARBA" id="ARBA00022801"/>
    </source>
</evidence>
<keyword evidence="3" id="KW-0964">Secreted</keyword>
<dbReference type="Gene3D" id="3.40.50.1110">
    <property type="entry name" value="SGNH hydrolase"/>
    <property type="match status" value="1"/>
</dbReference>
<dbReference type="GO" id="GO:0016787">
    <property type="term" value="F:hydrolase activity"/>
    <property type="evidence" value="ECO:0007669"/>
    <property type="project" value="UniProtKB-KW"/>
</dbReference>
<dbReference type="PANTHER" id="PTHR45650:SF50">
    <property type="entry name" value="TRIACYLGLYCEROL LIPASE"/>
    <property type="match status" value="1"/>
</dbReference>
<evidence type="ECO:0000256" key="1">
    <source>
        <dbReference type="ARBA" id="ARBA00004613"/>
    </source>
</evidence>
<protein>
    <submittedName>
        <fullName evidence="8">SGNH hydrolase-type esterase domain-containing protein</fullName>
    </submittedName>
</protein>
<evidence type="ECO:0000313" key="9">
    <source>
        <dbReference type="Proteomes" id="UP001151760"/>
    </source>
</evidence>
<keyword evidence="5 8" id="KW-0378">Hydrolase</keyword>
<dbReference type="InterPro" id="IPR051238">
    <property type="entry name" value="GDSL_esterase/lipase"/>
</dbReference>
<reference evidence="8" key="1">
    <citation type="journal article" date="2022" name="Int. J. Mol. Sci.">
        <title>Draft Genome of Tanacetum Coccineum: Genomic Comparison of Closely Related Tanacetum-Family Plants.</title>
        <authorList>
            <person name="Yamashiro T."/>
            <person name="Shiraishi A."/>
            <person name="Nakayama K."/>
            <person name="Satake H."/>
        </authorList>
    </citation>
    <scope>NUCLEOTIDE SEQUENCE</scope>
</reference>
<keyword evidence="4" id="KW-0732">Signal</keyword>
<comment type="subcellular location">
    <subcellularLocation>
        <location evidence="1">Secreted</location>
    </subcellularLocation>
</comment>
<evidence type="ECO:0000256" key="3">
    <source>
        <dbReference type="ARBA" id="ARBA00022525"/>
    </source>
</evidence>
<evidence type="ECO:0000256" key="6">
    <source>
        <dbReference type="ARBA" id="ARBA00022963"/>
    </source>
</evidence>
<name>A0ABQ5ECH5_9ASTR</name>